<evidence type="ECO:0000256" key="1">
    <source>
        <dbReference type="SAM" id="MobiDB-lite"/>
    </source>
</evidence>
<feature type="compositionally biased region" description="Low complexity" evidence="1">
    <location>
        <begin position="82"/>
        <end position="99"/>
    </location>
</feature>
<reference evidence="3" key="1">
    <citation type="submission" date="2023-07" db="EMBL/GenBank/DDBJ databases">
        <title>30 novel species of actinomycetes from the DSMZ collection.</title>
        <authorList>
            <person name="Nouioui I."/>
        </authorList>
    </citation>
    <scope>NUCLEOTIDE SEQUENCE [LARGE SCALE GENOMIC DNA]</scope>
    <source>
        <strain evidence="3">DSM 44743</strain>
    </source>
</reference>
<accession>A0ABU2M3V8</accession>
<feature type="region of interest" description="Disordered" evidence="1">
    <location>
        <begin position="75"/>
        <end position="117"/>
    </location>
</feature>
<gene>
    <name evidence="2" type="ORF">RM479_00165</name>
</gene>
<feature type="compositionally biased region" description="Acidic residues" evidence="1">
    <location>
        <begin position="1"/>
        <end position="15"/>
    </location>
</feature>
<feature type="compositionally biased region" description="Basic and acidic residues" evidence="1">
    <location>
        <begin position="29"/>
        <end position="42"/>
    </location>
</feature>
<comment type="caution">
    <text evidence="2">The sequence shown here is derived from an EMBL/GenBank/DDBJ whole genome shotgun (WGS) entry which is preliminary data.</text>
</comment>
<dbReference type="RefSeq" id="WP_311509599.1">
    <property type="nucleotide sequence ID" value="NZ_JAVREP010000001.1"/>
</dbReference>
<proteinExistence type="predicted"/>
<sequence>MKFEVVEPDDWDEAPPDGGTDTSAEADPEPGKENRAAEERNPIELITEQVNSQVKADIAATRAAIGNLWSAIAAAKSDPHHSTSTTSPVTPTEFRASPAPSSPVAPPTPRTDGGEHE</sequence>
<organism evidence="2 3">
    <name type="scientific">Nocardiopsis lambiniae</name>
    <dbReference type="NCBI Taxonomy" id="3075539"/>
    <lineage>
        <taxon>Bacteria</taxon>
        <taxon>Bacillati</taxon>
        <taxon>Actinomycetota</taxon>
        <taxon>Actinomycetes</taxon>
        <taxon>Streptosporangiales</taxon>
        <taxon>Nocardiopsidaceae</taxon>
        <taxon>Nocardiopsis</taxon>
    </lineage>
</organism>
<dbReference type="Proteomes" id="UP001183390">
    <property type="component" value="Unassembled WGS sequence"/>
</dbReference>
<keyword evidence="3" id="KW-1185">Reference proteome</keyword>
<dbReference type="EMBL" id="JAVREP010000001">
    <property type="protein sequence ID" value="MDT0326825.1"/>
    <property type="molecule type" value="Genomic_DNA"/>
</dbReference>
<name>A0ABU2M3V8_9ACTN</name>
<protein>
    <submittedName>
        <fullName evidence="2">Uncharacterized protein</fullName>
    </submittedName>
</protein>
<evidence type="ECO:0000313" key="3">
    <source>
        <dbReference type="Proteomes" id="UP001183390"/>
    </source>
</evidence>
<feature type="compositionally biased region" description="Pro residues" evidence="1">
    <location>
        <begin position="100"/>
        <end position="109"/>
    </location>
</feature>
<feature type="region of interest" description="Disordered" evidence="1">
    <location>
        <begin position="1"/>
        <end position="42"/>
    </location>
</feature>
<evidence type="ECO:0000313" key="2">
    <source>
        <dbReference type="EMBL" id="MDT0326825.1"/>
    </source>
</evidence>